<dbReference type="GO" id="GO:0042026">
    <property type="term" value="P:protein refolding"/>
    <property type="evidence" value="ECO:0007669"/>
    <property type="project" value="InterPro"/>
</dbReference>
<dbReference type="SUPFAM" id="SSF54849">
    <property type="entry name" value="GroEL-intermediate domain like"/>
    <property type="match status" value="1"/>
</dbReference>
<evidence type="ECO:0000256" key="3">
    <source>
        <dbReference type="SAM" id="Coils"/>
    </source>
</evidence>
<proteinExistence type="inferred from homology"/>
<dbReference type="Gene3D" id="3.50.7.10">
    <property type="entry name" value="GroEL"/>
    <property type="match status" value="1"/>
</dbReference>
<dbReference type="InterPro" id="IPR027409">
    <property type="entry name" value="GroEL-like_apical_dom_sf"/>
</dbReference>
<comment type="caution">
    <text evidence="4">The sequence shown here is derived from an EMBL/GenBank/DDBJ whole genome shotgun (WGS) entry which is preliminary data.</text>
</comment>
<feature type="coiled-coil region" evidence="3">
    <location>
        <begin position="309"/>
        <end position="371"/>
    </location>
</feature>
<evidence type="ECO:0000256" key="2">
    <source>
        <dbReference type="ARBA" id="ARBA00023186"/>
    </source>
</evidence>
<dbReference type="OrthoDB" id="1733909at2759"/>
<evidence type="ECO:0000313" key="4">
    <source>
        <dbReference type="EMBL" id="KAF6162857.1"/>
    </source>
</evidence>
<dbReference type="AlphaFoldDB" id="A0A7J7N6U1"/>
<protein>
    <submittedName>
        <fullName evidence="4">Uncharacterized protein</fullName>
    </submittedName>
</protein>
<organism evidence="4 5">
    <name type="scientific">Kingdonia uniflora</name>
    <dbReference type="NCBI Taxonomy" id="39325"/>
    <lineage>
        <taxon>Eukaryota</taxon>
        <taxon>Viridiplantae</taxon>
        <taxon>Streptophyta</taxon>
        <taxon>Embryophyta</taxon>
        <taxon>Tracheophyta</taxon>
        <taxon>Spermatophyta</taxon>
        <taxon>Magnoliopsida</taxon>
        <taxon>Ranunculales</taxon>
        <taxon>Circaeasteraceae</taxon>
        <taxon>Kingdonia</taxon>
    </lineage>
</organism>
<comment type="similarity">
    <text evidence="1">Belongs to the chaperonin (HSP60) family.</text>
</comment>
<dbReference type="EMBL" id="JACGCM010001009">
    <property type="protein sequence ID" value="KAF6162857.1"/>
    <property type="molecule type" value="Genomic_DNA"/>
</dbReference>
<sequence length="417" mass="47444">MFGISVAIYFLVENNELADVDVVSAGNNYEVGQMIAEAMSKVGRKGIMTLEEGKSLENSLYVAEGMQFVRGYIFPYFVTKITSCWQLDHKRKGSHRRFGRSYQGRIPILIIVEDIEQEAPTTLVINQLRGALKITTLKASKFGERKSQYLDDIAILTGAIVIREKVGLSLDKAEKEVLGHVAKVVLTEEVTTIVGNGSIQDAVNKSCRALNERIGKLSGGVAVILSCFNNGDLKFEKMGTDVIIVGAGVALAHTLGKKICHYNWRRLWEYHTFFYHFQSEHHPMKNMNLRSHSCMVRDQDVLEALDLHGAVLELQKQMALEKNQRLEDQCVHAQALQTERDKRRKALDQLSQAHQKEMERLRRTQDRLTQLAKHLCHWLEVNIAQEQFSTMINRERMNNECLDPDLEILIKPLDILV</sequence>
<dbReference type="InterPro" id="IPR001844">
    <property type="entry name" value="Cpn60/GroEL"/>
</dbReference>
<reference evidence="4 5" key="1">
    <citation type="journal article" date="2020" name="IScience">
        <title>Genome Sequencing of the Endangered Kingdonia uniflora (Circaeasteraceae, Ranunculales) Reveals Potential Mechanisms of Evolutionary Specialization.</title>
        <authorList>
            <person name="Sun Y."/>
            <person name="Deng T."/>
            <person name="Zhang A."/>
            <person name="Moore M.J."/>
            <person name="Landis J.B."/>
            <person name="Lin N."/>
            <person name="Zhang H."/>
            <person name="Zhang X."/>
            <person name="Huang J."/>
            <person name="Zhang X."/>
            <person name="Sun H."/>
            <person name="Wang H."/>
        </authorList>
    </citation>
    <scope>NUCLEOTIDE SEQUENCE [LARGE SCALE GENOMIC DNA]</scope>
    <source>
        <strain evidence="4">TB1705</strain>
        <tissue evidence="4">Leaf</tissue>
    </source>
</reference>
<keyword evidence="2" id="KW-0143">Chaperone</keyword>
<name>A0A7J7N6U1_9MAGN</name>
<dbReference type="InterPro" id="IPR027410">
    <property type="entry name" value="TCP-1-like_intermed_sf"/>
</dbReference>
<dbReference type="GO" id="GO:0140662">
    <property type="term" value="F:ATP-dependent protein folding chaperone"/>
    <property type="evidence" value="ECO:0007669"/>
    <property type="project" value="InterPro"/>
</dbReference>
<dbReference type="PANTHER" id="PTHR45633">
    <property type="entry name" value="60 KDA HEAT SHOCK PROTEIN, MITOCHONDRIAL"/>
    <property type="match status" value="1"/>
</dbReference>
<dbReference type="Gene3D" id="3.30.260.10">
    <property type="entry name" value="TCP-1-like chaperonin intermediate domain"/>
    <property type="match status" value="1"/>
</dbReference>
<keyword evidence="5" id="KW-1185">Reference proteome</keyword>
<evidence type="ECO:0000313" key="5">
    <source>
        <dbReference type="Proteomes" id="UP000541444"/>
    </source>
</evidence>
<accession>A0A7J7N6U1</accession>
<gene>
    <name evidence="4" type="ORF">GIB67_021006</name>
</gene>
<keyword evidence="3" id="KW-0175">Coiled coil</keyword>
<dbReference type="SUPFAM" id="SSF52029">
    <property type="entry name" value="GroEL apical domain-like"/>
    <property type="match status" value="1"/>
</dbReference>
<evidence type="ECO:0000256" key="1">
    <source>
        <dbReference type="ARBA" id="ARBA00006607"/>
    </source>
</evidence>
<dbReference type="Proteomes" id="UP000541444">
    <property type="component" value="Unassembled WGS sequence"/>
</dbReference>